<protein>
    <submittedName>
        <fullName evidence="2">Uncharacterized protein</fullName>
    </submittedName>
</protein>
<dbReference type="Proteomes" id="UP000048289">
    <property type="component" value="Unassembled WGS sequence"/>
</dbReference>
<gene>
    <name evidence="2" type="ORF">ERS007681_02077</name>
</gene>
<feature type="compositionally biased region" description="Polar residues" evidence="1">
    <location>
        <begin position="51"/>
        <end position="73"/>
    </location>
</feature>
<evidence type="ECO:0000313" key="3">
    <source>
        <dbReference type="Proteomes" id="UP000048289"/>
    </source>
</evidence>
<accession>A0A654T938</accession>
<evidence type="ECO:0000313" key="2">
    <source>
        <dbReference type="EMBL" id="CFE39691.1"/>
    </source>
</evidence>
<dbReference type="EMBL" id="CFOE01000249">
    <property type="protein sequence ID" value="CFE39691.1"/>
    <property type="molecule type" value="Genomic_DNA"/>
</dbReference>
<organism evidence="2 3">
    <name type="scientific">Mycobacterium tuberculosis</name>
    <dbReference type="NCBI Taxonomy" id="1773"/>
    <lineage>
        <taxon>Bacteria</taxon>
        <taxon>Bacillati</taxon>
        <taxon>Actinomycetota</taxon>
        <taxon>Actinomycetes</taxon>
        <taxon>Mycobacteriales</taxon>
        <taxon>Mycobacteriaceae</taxon>
        <taxon>Mycobacterium</taxon>
        <taxon>Mycobacterium tuberculosis complex</taxon>
    </lineage>
</organism>
<feature type="region of interest" description="Disordered" evidence="1">
    <location>
        <begin position="47"/>
        <end position="73"/>
    </location>
</feature>
<feature type="region of interest" description="Disordered" evidence="1">
    <location>
        <begin position="1"/>
        <end position="34"/>
    </location>
</feature>
<name>A0A654T938_MYCTX</name>
<dbReference type="AlphaFoldDB" id="A0A654T938"/>
<sequence length="139" mass="14032">MRSSSAGHSGRPWVCSTTSGGSPMRVKFSSPSAMPNTCCRPGVSAVRTRRASSGSSLDPPTCNNRSDFGVTGSHSQDWAHSLASAGTNAVTVTPWRSMAAKAASGLGSGANTAVAPTVIAPSRPGQASGKLWPAASTTR</sequence>
<feature type="region of interest" description="Disordered" evidence="1">
    <location>
        <begin position="117"/>
        <end position="139"/>
    </location>
</feature>
<evidence type="ECO:0000256" key="1">
    <source>
        <dbReference type="SAM" id="MobiDB-lite"/>
    </source>
</evidence>
<reference evidence="2 3" key="1">
    <citation type="submission" date="2015-03" db="EMBL/GenBank/DDBJ databases">
        <authorList>
            <consortium name="Pathogen Informatics"/>
        </authorList>
    </citation>
    <scope>NUCLEOTIDE SEQUENCE [LARGE SCALE GENOMIC DNA]</scope>
    <source>
        <strain evidence="2 3">G09901357</strain>
    </source>
</reference>
<proteinExistence type="predicted"/>